<evidence type="ECO:0008006" key="4">
    <source>
        <dbReference type="Google" id="ProtNLM"/>
    </source>
</evidence>
<dbReference type="SUPFAM" id="SSF90229">
    <property type="entry name" value="CCCH zinc finger"/>
    <property type="match status" value="1"/>
</dbReference>
<evidence type="ECO:0000313" key="3">
    <source>
        <dbReference type="Proteomes" id="UP000310200"/>
    </source>
</evidence>
<feature type="compositionally biased region" description="Basic and acidic residues" evidence="1">
    <location>
        <begin position="45"/>
        <end position="57"/>
    </location>
</feature>
<dbReference type="PANTHER" id="PTHR12930">
    <property type="entry name" value="ZINC FINGER PROTEIN 183"/>
    <property type="match status" value="1"/>
</dbReference>
<dbReference type="GO" id="GO:0046872">
    <property type="term" value="F:metal ion binding"/>
    <property type="evidence" value="ECO:0007669"/>
    <property type="project" value="InterPro"/>
</dbReference>
<dbReference type="AlphaFoldDB" id="A0A4S2KFR6"/>
<keyword evidence="3" id="KW-1185">Reference proteome</keyword>
<dbReference type="GO" id="GO:0005684">
    <property type="term" value="C:U2-type spliceosomal complex"/>
    <property type="evidence" value="ECO:0007669"/>
    <property type="project" value="TreeGrafter"/>
</dbReference>
<protein>
    <recommendedName>
        <fullName evidence="4">C3H1-type domain-containing protein</fullName>
    </recommendedName>
</protein>
<dbReference type="PANTHER" id="PTHR12930:SF0">
    <property type="entry name" value="RING FINGER PROTEIN 113B"/>
    <property type="match status" value="1"/>
</dbReference>
<gene>
    <name evidence="2" type="ORF">DBV15_08671</name>
</gene>
<comment type="caution">
    <text evidence="2">The sequence shown here is derived from an EMBL/GenBank/DDBJ whole genome shotgun (WGS) entry which is preliminary data.</text>
</comment>
<dbReference type="Proteomes" id="UP000310200">
    <property type="component" value="Unassembled WGS sequence"/>
</dbReference>
<dbReference type="EMBL" id="QBLH01002515">
    <property type="protein sequence ID" value="TGZ48261.1"/>
    <property type="molecule type" value="Genomic_DNA"/>
</dbReference>
<dbReference type="InterPro" id="IPR039971">
    <property type="entry name" value="CWC24-like"/>
</dbReference>
<evidence type="ECO:0000256" key="1">
    <source>
        <dbReference type="SAM" id="MobiDB-lite"/>
    </source>
</evidence>
<name>A0A4S2KFR6_9HYME</name>
<feature type="compositionally biased region" description="Basic and acidic residues" evidence="1">
    <location>
        <begin position="423"/>
        <end position="437"/>
    </location>
</feature>
<accession>A0A4S2KFR6</accession>
<feature type="compositionally biased region" description="Acidic residues" evidence="1">
    <location>
        <begin position="35"/>
        <end position="44"/>
    </location>
</feature>
<proteinExistence type="predicted"/>
<dbReference type="GO" id="GO:0034247">
    <property type="term" value="P:snoRNA splicing"/>
    <property type="evidence" value="ECO:0007669"/>
    <property type="project" value="TreeGrafter"/>
</dbReference>
<dbReference type="STRING" id="300112.A0A4S2KFR6"/>
<feature type="region of interest" description="Disordered" evidence="1">
    <location>
        <begin position="24"/>
        <end position="84"/>
    </location>
</feature>
<dbReference type="InterPro" id="IPR036855">
    <property type="entry name" value="Znf_CCCH_sf"/>
</dbReference>
<sequence length="498" mass="56331">MDDAIQEPERKNCTFLFKRRKIRSNATRKRKEADGSDDSSEDETTVIKKDKKQDDHNPMIQSTNVKRHQEKTSCDVDDSSEDDSRVTVLYKSNRTALPAGPSDQGATAILETETEKDRDAQALFEKAQKINEIYRGLNNYTQYYKKRDTAAGNASSGMVRKGPIRAPSNLRATVRWDYQPDICKDYKETGFCDSCKFLHDRSDYKLGWQLEREAATGEYNNSGDEDDKKYEIDSDEDNLPFKCFICRNSFTDPVVTNITFVKNVLWSSIGKVHDVISAIPRPTAPLIQQRNLLRELKWKTRQRLQQARTPMKINKIFYKQYFAQSHSGGLYEFRDHLARGTLIGEKALPTTRVGPCVGRRDANRYAAQAACRRSTAVFATAVLFSSYCENVTGSFVFHGLPPGATGMAAMPAARYRGEGIGIARDKPRASDNKRIADRGSFSFGKARRNRSPRSVRRRLPLRRESIPRPPTAPTKRHGARNATGRELDVGGPGVRRIL</sequence>
<organism evidence="2 3">
    <name type="scientific">Temnothorax longispinosus</name>
    <dbReference type="NCBI Taxonomy" id="300112"/>
    <lineage>
        <taxon>Eukaryota</taxon>
        <taxon>Metazoa</taxon>
        <taxon>Ecdysozoa</taxon>
        <taxon>Arthropoda</taxon>
        <taxon>Hexapoda</taxon>
        <taxon>Insecta</taxon>
        <taxon>Pterygota</taxon>
        <taxon>Neoptera</taxon>
        <taxon>Endopterygota</taxon>
        <taxon>Hymenoptera</taxon>
        <taxon>Apocrita</taxon>
        <taxon>Aculeata</taxon>
        <taxon>Formicoidea</taxon>
        <taxon>Formicidae</taxon>
        <taxon>Myrmicinae</taxon>
        <taxon>Temnothorax</taxon>
    </lineage>
</organism>
<evidence type="ECO:0000313" key="2">
    <source>
        <dbReference type="EMBL" id="TGZ48261.1"/>
    </source>
</evidence>
<feature type="compositionally biased region" description="Basic residues" evidence="1">
    <location>
        <begin position="445"/>
        <end position="460"/>
    </location>
</feature>
<reference evidence="2 3" key="1">
    <citation type="journal article" date="2019" name="Philos. Trans. R. Soc. Lond., B, Biol. Sci.">
        <title>Ant behaviour and brain gene expression of defending hosts depend on the ecological success of the intruding social parasite.</title>
        <authorList>
            <person name="Kaur R."/>
            <person name="Stoldt M."/>
            <person name="Jongepier E."/>
            <person name="Feldmeyer B."/>
            <person name="Menzel F."/>
            <person name="Bornberg-Bauer E."/>
            <person name="Foitzik S."/>
        </authorList>
    </citation>
    <scope>NUCLEOTIDE SEQUENCE [LARGE SCALE GENOMIC DNA]</scope>
    <source>
        <tissue evidence="2">Whole body</tissue>
    </source>
</reference>
<feature type="region of interest" description="Disordered" evidence="1">
    <location>
        <begin position="423"/>
        <end position="498"/>
    </location>
</feature>